<evidence type="ECO:0000256" key="4">
    <source>
        <dbReference type="ARBA" id="ARBA00022989"/>
    </source>
</evidence>
<dbReference type="AlphaFoldDB" id="A0A4Y8IFD8"/>
<keyword evidence="3 6" id="KW-0812">Transmembrane</keyword>
<dbReference type="InterPro" id="IPR037272">
    <property type="entry name" value="SNS_sf"/>
</dbReference>
<dbReference type="PROSITE" id="PS50267">
    <property type="entry name" value="NA_NEUROTRAN_SYMP_3"/>
    <property type="match status" value="1"/>
</dbReference>
<protein>
    <submittedName>
        <fullName evidence="7">Sodium-dependent transporter</fullName>
    </submittedName>
</protein>
<comment type="subcellular location">
    <subcellularLocation>
        <location evidence="1">Membrane</location>
        <topology evidence="1">Multi-pass membrane protein</topology>
    </subcellularLocation>
</comment>
<dbReference type="GO" id="GO:0016020">
    <property type="term" value="C:membrane"/>
    <property type="evidence" value="ECO:0007669"/>
    <property type="project" value="UniProtKB-SubCell"/>
</dbReference>
<keyword evidence="5 6" id="KW-0472">Membrane</keyword>
<keyword evidence="2" id="KW-0813">Transport</keyword>
<feature type="transmembrane region" description="Helical" evidence="6">
    <location>
        <begin position="143"/>
        <end position="161"/>
    </location>
</feature>
<evidence type="ECO:0000256" key="2">
    <source>
        <dbReference type="ARBA" id="ARBA00022448"/>
    </source>
</evidence>
<feature type="transmembrane region" description="Helical" evidence="6">
    <location>
        <begin position="386"/>
        <end position="403"/>
    </location>
</feature>
<feature type="transmembrane region" description="Helical" evidence="6">
    <location>
        <begin position="41"/>
        <end position="60"/>
    </location>
</feature>
<dbReference type="PRINTS" id="PR00176">
    <property type="entry name" value="NANEUSMPORT"/>
</dbReference>
<dbReference type="OrthoDB" id="9762833at2"/>
<evidence type="ECO:0000256" key="1">
    <source>
        <dbReference type="ARBA" id="ARBA00004141"/>
    </source>
</evidence>
<evidence type="ECO:0000313" key="8">
    <source>
        <dbReference type="Proteomes" id="UP000297975"/>
    </source>
</evidence>
<gene>
    <name evidence="7" type="ORF">E3U55_11705</name>
</gene>
<sequence>MNQNQDQWKTRIGFMLAAMGSAVGLGNIWRFPYVTGELGGATFLMVYLAFVFLIGIPLLLNEFSIGKAGQKDAVGSFKNLAPNTKWHWTGFMGVVGGILILSFYSVVAGWSLFYLYKYITGAYWTEPDAGFGAVFGEWIANPLYPLLWQALFLGLTLFIVIRGIKGGIEKANVILMPGLALLMIFMAGYVLTLDGAVEGLKFLFQPDWSQLSNPKLYLTALGQAFFSLSIGVSGMLTYASYLKSKDRLPAAAIGVGVMDTIFAVIAGIMIFPAVFSFGLEVGSGPPLVFITLPTIFASMPMGNIVGVVFFVLLAMAALSSAVSLLELPVSFFKRTVGMSRKAATYLCTIIIFVLGIASSLGFGIWSGVTFGDQNILGMIDYVTANFVIPFGALLMAFFVGWYLDKSQARKNSEIQSSAMFNIWYVIIKYIVPIILILIVVANLFNMTV</sequence>
<feature type="transmembrane region" description="Helical" evidence="6">
    <location>
        <begin position="88"/>
        <end position="116"/>
    </location>
</feature>
<feature type="transmembrane region" description="Helical" evidence="6">
    <location>
        <begin position="295"/>
        <end position="322"/>
    </location>
</feature>
<organism evidence="7 8">
    <name type="scientific">Filobacillus milosensis</name>
    <dbReference type="NCBI Taxonomy" id="94137"/>
    <lineage>
        <taxon>Bacteria</taxon>
        <taxon>Bacillati</taxon>
        <taxon>Bacillota</taxon>
        <taxon>Bacilli</taxon>
        <taxon>Bacillales</taxon>
        <taxon>Bacillaceae</taxon>
        <taxon>Filobacillus</taxon>
    </lineage>
</organism>
<reference evidence="7 8" key="1">
    <citation type="submission" date="2019-03" db="EMBL/GenBank/DDBJ databases">
        <authorList>
            <person name="He R.-H."/>
        </authorList>
    </citation>
    <scope>NUCLEOTIDE SEQUENCE [LARGE SCALE GENOMIC DNA]</scope>
    <source>
        <strain evidence="8">SH 714</strain>
    </source>
</reference>
<dbReference type="InterPro" id="IPR047218">
    <property type="entry name" value="YocR/YhdH-like"/>
</dbReference>
<dbReference type="NCBIfam" id="NF037979">
    <property type="entry name" value="Na_transp"/>
    <property type="match status" value="1"/>
</dbReference>
<dbReference type="PANTHER" id="PTHR42948:SF1">
    <property type="entry name" value="TRANSPORTER"/>
    <property type="match status" value="1"/>
</dbReference>
<evidence type="ECO:0000313" key="7">
    <source>
        <dbReference type="EMBL" id="TFB18929.1"/>
    </source>
</evidence>
<feature type="transmembrane region" description="Helical" evidence="6">
    <location>
        <begin position="173"/>
        <end position="196"/>
    </location>
</feature>
<dbReference type="Proteomes" id="UP000297975">
    <property type="component" value="Unassembled WGS sequence"/>
</dbReference>
<feature type="transmembrane region" description="Helical" evidence="6">
    <location>
        <begin position="423"/>
        <end position="444"/>
    </location>
</feature>
<name>A0A4Y8IFD8_9BACI</name>
<evidence type="ECO:0000256" key="6">
    <source>
        <dbReference type="SAM" id="Phobius"/>
    </source>
</evidence>
<keyword evidence="4 6" id="KW-1133">Transmembrane helix</keyword>
<accession>A0A4Y8IFD8</accession>
<dbReference type="CDD" id="cd10336">
    <property type="entry name" value="SLC6sbd_Tyt1-Like"/>
    <property type="match status" value="1"/>
</dbReference>
<feature type="transmembrane region" description="Helical" evidence="6">
    <location>
        <begin position="216"/>
        <end position="238"/>
    </location>
</feature>
<dbReference type="RefSeq" id="WP_134340671.1">
    <property type="nucleotide sequence ID" value="NZ_SOPW01000012.1"/>
</dbReference>
<dbReference type="SUPFAM" id="SSF161070">
    <property type="entry name" value="SNF-like"/>
    <property type="match status" value="1"/>
</dbReference>
<evidence type="ECO:0000256" key="3">
    <source>
        <dbReference type="ARBA" id="ARBA00022692"/>
    </source>
</evidence>
<proteinExistence type="predicted"/>
<feature type="transmembrane region" description="Helical" evidence="6">
    <location>
        <begin position="250"/>
        <end position="275"/>
    </location>
</feature>
<dbReference type="EMBL" id="SOPW01000012">
    <property type="protein sequence ID" value="TFB18929.1"/>
    <property type="molecule type" value="Genomic_DNA"/>
</dbReference>
<dbReference type="Pfam" id="PF00209">
    <property type="entry name" value="SNF"/>
    <property type="match status" value="2"/>
</dbReference>
<dbReference type="PANTHER" id="PTHR42948">
    <property type="entry name" value="TRANSPORTER"/>
    <property type="match status" value="1"/>
</dbReference>
<dbReference type="InterPro" id="IPR000175">
    <property type="entry name" value="Na/ntran_symport"/>
</dbReference>
<feature type="transmembrane region" description="Helical" evidence="6">
    <location>
        <begin position="343"/>
        <end position="366"/>
    </location>
</feature>
<comment type="caution">
    <text evidence="7">The sequence shown here is derived from an EMBL/GenBank/DDBJ whole genome shotgun (WGS) entry which is preliminary data.</text>
</comment>
<evidence type="ECO:0000256" key="5">
    <source>
        <dbReference type="ARBA" id="ARBA00023136"/>
    </source>
</evidence>
<feature type="transmembrane region" description="Helical" evidence="6">
    <location>
        <begin position="12"/>
        <end position="29"/>
    </location>
</feature>
<keyword evidence="8" id="KW-1185">Reference proteome</keyword>